<keyword evidence="2" id="KW-0732">Signal</keyword>
<dbReference type="InterPro" id="IPR005901">
    <property type="entry name" value="GLPGLI"/>
</dbReference>
<protein>
    <submittedName>
        <fullName evidence="3">GLPGLI family protein</fullName>
    </submittedName>
</protein>
<evidence type="ECO:0000256" key="1">
    <source>
        <dbReference type="SAM" id="MobiDB-lite"/>
    </source>
</evidence>
<sequence>MNFTTLKPVITAFLILVSVVSFAQKDFQGKAYYESKTTVNMDNFGGGQLSEERKKEIATRMKSMLEKTFILTFNQSESFYKEEERLEAPSSGRGFRFGAMNFTGGDQYKNVRDKELLQEQELFGKQFLIKDSLKDLKWELGSETKTIGQYTCFKATAVKTMDGFDFGNLGRRPSDDKDEEKDEKPKEIVVTAWYTPQIPVNQGPDTYWGLPGLILEINSDRTTILCSKIVLNPSEKDEIKAPSKGKEVTQEEYNAIVKKKMAEMSASRGPGGNRGGGGRR</sequence>
<feature type="signal peptide" evidence="2">
    <location>
        <begin position="1"/>
        <end position="23"/>
    </location>
</feature>
<comment type="caution">
    <text evidence="3">The sequence shown here is derived from an EMBL/GenBank/DDBJ whole genome shotgun (WGS) entry which is preliminary data.</text>
</comment>
<evidence type="ECO:0000313" key="3">
    <source>
        <dbReference type="EMBL" id="MFB9104175.1"/>
    </source>
</evidence>
<organism evidence="3 4">
    <name type="scientific">Algibacter miyuki</name>
    <dbReference type="NCBI Taxonomy" id="1306933"/>
    <lineage>
        <taxon>Bacteria</taxon>
        <taxon>Pseudomonadati</taxon>
        <taxon>Bacteroidota</taxon>
        <taxon>Flavobacteriia</taxon>
        <taxon>Flavobacteriales</taxon>
        <taxon>Flavobacteriaceae</taxon>
        <taxon>Algibacter</taxon>
    </lineage>
</organism>
<proteinExistence type="predicted"/>
<dbReference type="EMBL" id="JBHMFA010000004">
    <property type="protein sequence ID" value="MFB9104175.1"/>
    <property type="molecule type" value="Genomic_DNA"/>
</dbReference>
<dbReference type="Proteomes" id="UP001589590">
    <property type="component" value="Unassembled WGS sequence"/>
</dbReference>
<evidence type="ECO:0000256" key="2">
    <source>
        <dbReference type="SAM" id="SignalP"/>
    </source>
</evidence>
<dbReference type="Pfam" id="PF09697">
    <property type="entry name" value="Porph_ging"/>
    <property type="match status" value="1"/>
</dbReference>
<dbReference type="RefSeq" id="WP_290271513.1">
    <property type="nucleotide sequence ID" value="NZ_JAUFQP010000010.1"/>
</dbReference>
<keyword evidence="4" id="KW-1185">Reference proteome</keyword>
<evidence type="ECO:0000313" key="4">
    <source>
        <dbReference type="Proteomes" id="UP001589590"/>
    </source>
</evidence>
<gene>
    <name evidence="3" type="ORF">ACFFU1_04660</name>
</gene>
<accession>A0ABV5GWY7</accession>
<dbReference type="NCBIfam" id="TIGR01200">
    <property type="entry name" value="GLPGLI"/>
    <property type="match status" value="1"/>
</dbReference>
<name>A0ABV5GWY7_9FLAO</name>
<feature type="chain" id="PRO_5045965461" evidence="2">
    <location>
        <begin position="24"/>
        <end position="280"/>
    </location>
</feature>
<feature type="region of interest" description="Disordered" evidence="1">
    <location>
        <begin position="259"/>
        <end position="280"/>
    </location>
</feature>
<feature type="compositionally biased region" description="Gly residues" evidence="1">
    <location>
        <begin position="269"/>
        <end position="280"/>
    </location>
</feature>
<reference evidence="3 4" key="1">
    <citation type="submission" date="2024-09" db="EMBL/GenBank/DDBJ databases">
        <authorList>
            <person name="Sun Q."/>
            <person name="Mori K."/>
        </authorList>
    </citation>
    <scope>NUCLEOTIDE SEQUENCE [LARGE SCALE GENOMIC DNA]</scope>
    <source>
        <strain evidence="3 4">CECT 8300</strain>
    </source>
</reference>